<sequence length="173" mass="18143">MPPQVVVIVTLDVLAVPPQVVVIVLAVPPPDPFSLSPEPLAAPDDPVEQASTSVQPLVDSAEDVASVLGNSAWPRSHTSLKQPLEDRTSPQASSEEHGAGSFGDIGGLVGHWRKNAHKMQAPPRRRQNPAYGPPGDVPGADLLGEWAAAHPMIGPSVAMRISARRASATSTWP</sequence>
<protein>
    <submittedName>
        <fullName evidence="2">Uncharacterized protein</fullName>
    </submittedName>
</protein>
<feature type="region of interest" description="Disordered" evidence="1">
    <location>
        <begin position="34"/>
        <end position="55"/>
    </location>
</feature>
<reference evidence="2 3" key="1">
    <citation type="submission" date="2022-11" db="EMBL/GenBank/DDBJ databases">
        <title>Minimal conservation of predation-associated metabolite biosynthetic gene clusters underscores biosynthetic potential of Myxococcota including descriptions for ten novel species: Archangium lansinium sp. nov., Myxococcus landrumus sp. nov., Nannocystis bai.</title>
        <authorList>
            <person name="Ahearne A."/>
            <person name="Stevens C."/>
            <person name="Dowd S."/>
        </authorList>
    </citation>
    <scope>NUCLEOTIDE SEQUENCE [LARGE SCALE GENOMIC DNA]</scope>
    <source>
        <strain evidence="2 3">BB15-2</strain>
    </source>
</reference>
<name>A0ABT5DYC9_9BACT</name>
<feature type="compositionally biased region" description="Gly residues" evidence="1">
    <location>
        <begin position="100"/>
        <end position="109"/>
    </location>
</feature>
<dbReference type="Proteomes" id="UP001221686">
    <property type="component" value="Unassembled WGS sequence"/>
</dbReference>
<feature type="compositionally biased region" description="Basic and acidic residues" evidence="1">
    <location>
        <begin position="83"/>
        <end position="98"/>
    </location>
</feature>
<dbReference type="RefSeq" id="WP_272086237.1">
    <property type="nucleotide sequence ID" value="NZ_JAQNDL010000001.1"/>
</dbReference>
<keyword evidence="3" id="KW-1185">Reference proteome</keyword>
<feature type="compositionally biased region" description="Basic residues" evidence="1">
    <location>
        <begin position="111"/>
        <end position="127"/>
    </location>
</feature>
<evidence type="ECO:0000313" key="2">
    <source>
        <dbReference type="EMBL" id="MDC0717753.1"/>
    </source>
</evidence>
<dbReference type="EMBL" id="JAQNDL010000001">
    <property type="protein sequence ID" value="MDC0717753.1"/>
    <property type="molecule type" value="Genomic_DNA"/>
</dbReference>
<feature type="region of interest" description="Disordered" evidence="1">
    <location>
        <begin position="68"/>
        <end position="142"/>
    </location>
</feature>
<proteinExistence type="predicted"/>
<evidence type="ECO:0000313" key="3">
    <source>
        <dbReference type="Proteomes" id="UP001221686"/>
    </source>
</evidence>
<organism evidence="2 3">
    <name type="scientific">Nannocystis bainbridge</name>
    <dbReference type="NCBI Taxonomy" id="2995303"/>
    <lineage>
        <taxon>Bacteria</taxon>
        <taxon>Pseudomonadati</taxon>
        <taxon>Myxococcota</taxon>
        <taxon>Polyangia</taxon>
        <taxon>Nannocystales</taxon>
        <taxon>Nannocystaceae</taxon>
        <taxon>Nannocystis</taxon>
    </lineage>
</organism>
<accession>A0ABT5DYC9</accession>
<gene>
    <name evidence="2" type="ORF">POL25_12675</name>
</gene>
<evidence type="ECO:0000256" key="1">
    <source>
        <dbReference type="SAM" id="MobiDB-lite"/>
    </source>
</evidence>
<comment type="caution">
    <text evidence="2">The sequence shown here is derived from an EMBL/GenBank/DDBJ whole genome shotgun (WGS) entry which is preliminary data.</text>
</comment>